<accession>A0A1I3LM59</accession>
<name>A0A1I3LM59_9SPIR</name>
<dbReference type="RefSeq" id="WP_074932285.1">
    <property type="nucleotide sequence ID" value="NZ_FORI01000007.1"/>
</dbReference>
<gene>
    <name evidence="1" type="ORF">SAMN04487775_10776</name>
</gene>
<sequence>MKETIEQLCEKLKIHLNENDINNALIYAPHCPDVYWSRDNLRIAFCNEEPYSTDGNFEKGINIITSEMLEDWTDGNRTIKRIFDLNYFIRYALQSGQEITGNELNQLKNDVSKNGKDYYTKYEEMDKSLYFNFRYSIPTDSSSEHKIFIQDCYNNDSFYSEYYKSFLDAVNPHILILGSEVSTNLFTQIYPELNGKLIYCGEPIFHNGRMIVSMPHPGWRYYSDNDTLTLVNKIVKNRNLVK</sequence>
<organism evidence="1 2">
    <name type="scientific">Treponema bryantii</name>
    <dbReference type="NCBI Taxonomy" id="163"/>
    <lineage>
        <taxon>Bacteria</taxon>
        <taxon>Pseudomonadati</taxon>
        <taxon>Spirochaetota</taxon>
        <taxon>Spirochaetia</taxon>
        <taxon>Spirochaetales</taxon>
        <taxon>Treponemataceae</taxon>
        <taxon>Treponema</taxon>
    </lineage>
</organism>
<evidence type="ECO:0000313" key="1">
    <source>
        <dbReference type="EMBL" id="SFI85844.1"/>
    </source>
</evidence>
<dbReference type="AlphaFoldDB" id="A0A1I3LM59"/>
<dbReference type="Proteomes" id="UP000182737">
    <property type="component" value="Unassembled WGS sequence"/>
</dbReference>
<reference evidence="2" key="1">
    <citation type="submission" date="2016-10" db="EMBL/GenBank/DDBJ databases">
        <authorList>
            <person name="Varghese N."/>
            <person name="Submissions S."/>
        </authorList>
    </citation>
    <scope>NUCLEOTIDE SEQUENCE [LARGE SCALE GENOMIC DNA]</scope>
    <source>
        <strain evidence="2">XBD1002</strain>
    </source>
</reference>
<keyword evidence="2" id="KW-1185">Reference proteome</keyword>
<evidence type="ECO:0000313" key="2">
    <source>
        <dbReference type="Proteomes" id="UP000182737"/>
    </source>
</evidence>
<protein>
    <submittedName>
        <fullName evidence="1">Uncharacterized protein</fullName>
    </submittedName>
</protein>
<dbReference type="EMBL" id="FORI01000007">
    <property type="protein sequence ID" value="SFI85844.1"/>
    <property type="molecule type" value="Genomic_DNA"/>
</dbReference>
<proteinExistence type="predicted"/>